<proteinExistence type="predicted"/>
<accession>A0AA89AUQ8</accession>
<dbReference type="PANTHER" id="PTHR32176">
    <property type="entry name" value="XYLOSE ISOMERASE"/>
    <property type="match status" value="1"/>
</dbReference>
<dbReference type="Proteomes" id="UP001188597">
    <property type="component" value="Unassembled WGS sequence"/>
</dbReference>
<dbReference type="PANTHER" id="PTHR32176:SF109">
    <property type="entry name" value="PATATIN-LIKE PROTEIN 2"/>
    <property type="match status" value="1"/>
</dbReference>
<evidence type="ECO:0000313" key="1">
    <source>
        <dbReference type="EMBL" id="KAK3015013.1"/>
    </source>
</evidence>
<dbReference type="AlphaFoldDB" id="A0AA89AUQ8"/>
<organism evidence="1 2">
    <name type="scientific">Escallonia herrerae</name>
    <dbReference type="NCBI Taxonomy" id="1293975"/>
    <lineage>
        <taxon>Eukaryota</taxon>
        <taxon>Viridiplantae</taxon>
        <taxon>Streptophyta</taxon>
        <taxon>Embryophyta</taxon>
        <taxon>Tracheophyta</taxon>
        <taxon>Spermatophyta</taxon>
        <taxon>Magnoliopsida</taxon>
        <taxon>eudicotyledons</taxon>
        <taxon>Gunneridae</taxon>
        <taxon>Pentapetalae</taxon>
        <taxon>asterids</taxon>
        <taxon>campanulids</taxon>
        <taxon>Escalloniales</taxon>
        <taxon>Escalloniaceae</taxon>
        <taxon>Escallonia</taxon>
    </lineage>
</organism>
<keyword evidence="2" id="KW-1185">Reference proteome</keyword>
<reference evidence="1" key="1">
    <citation type="submission" date="2022-12" db="EMBL/GenBank/DDBJ databases">
        <title>Draft genome assemblies for two species of Escallonia (Escalloniales).</title>
        <authorList>
            <person name="Chanderbali A."/>
            <person name="Dervinis C."/>
            <person name="Anghel I."/>
            <person name="Soltis D."/>
            <person name="Soltis P."/>
            <person name="Zapata F."/>
        </authorList>
    </citation>
    <scope>NUCLEOTIDE SEQUENCE</scope>
    <source>
        <strain evidence="1">UCBG64.0493</strain>
        <tissue evidence="1">Leaf</tissue>
    </source>
</reference>
<name>A0AA89AUQ8_9ASTE</name>
<dbReference type="GO" id="GO:0047372">
    <property type="term" value="F:monoacylglycerol lipase activity"/>
    <property type="evidence" value="ECO:0007669"/>
    <property type="project" value="TreeGrafter"/>
</dbReference>
<gene>
    <name evidence="1" type="ORF">RJ639_006978</name>
</gene>
<evidence type="ECO:0000313" key="2">
    <source>
        <dbReference type="Proteomes" id="UP001188597"/>
    </source>
</evidence>
<dbReference type="GO" id="GO:0004620">
    <property type="term" value="F:phospholipase activity"/>
    <property type="evidence" value="ECO:0007669"/>
    <property type="project" value="TreeGrafter"/>
</dbReference>
<comment type="caution">
    <text evidence="1">The sequence shown here is derived from an EMBL/GenBank/DDBJ whole genome shotgun (WGS) entry which is preliminary data.</text>
</comment>
<dbReference type="EMBL" id="JAVXUP010001172">
    <property type="protein sequence ID" value="KAK3015013.1"/>
    <property type="molecule type" value="Genomic_DNA"/>
</dbReference>
<protein>
    <submittedName>
        <fullName evidence="1">Uncharacterized protein</fullName>
    </submittedName>
</protein>
<sequence>MVDFHLSVVFQALKSEERNLGIQDDTLTGIVSSVDLATQENLQDLVKVGGGLLRKPVSRVNMETDKVEPASQETNEEALIKFAMLSLEKRICDARSPNAAAKTN</sequence>
<dbReference type="Gene3D" id="3.40.1090.10">
    <property type="entry name" value="Cytosolic phospholipase A2 catalytic domain"/>
    <property type="match status" value="1"/>
</dbReference>